<protein>
    <recommendedName>
        <fullName evidence="4">Prepilin-type N-terminal cleavage/methylation domain-containing protein</fullName>
    </recommendedName>
</protein>
<accession>A0A210RY60</accession>
<evidence type="ECO:0000313" key="2">
    <source>
        <dbReference type="EMBL" id="OWF65894.1"/>
    </source>
</evidence>
<dbReference type="RefSeq" id="WP_087910128.1">
    <property type="nucleotide sequence ID" value="NZ_NAIA01000003.1"/>
</dbReference>
<name>A0A210RY60_9BURK</name>
<comment type="caution">
    <text evidence="2">The sequence shown here is derived from an EMBL/GenBank/DDBJ whole genome shotgun (WGS) entry which is preliminary data.</text>
</comment>
<dbReference type="Pfam" id="PF07963">
    <property type="entry name" value="N_methyl"/>
    <property type="match status" value="1"/>
</dbReference>
<dbReference type="EMBL" id="NAIA01000003">
    <property type="protein sequence ID" value="OWF65894.1"/>
    <property type="molecule type" value="Genomic_DNA"/>
</dbReference>
<evidence type="ECO:0000256" key="1">
    <source>
        <dbReference type="SAM" id="Phobius"/>
    </source>
</evidence>
<dbReference type="InterPro" id="IPR012902">
    <property type="entry name" value="N_methyl_site"/>
</dbReference>
<keyword evidence="1" id="KW-0812">Transmembrane</keyword>
<keyword evidence="1" id="KW-1133">Transmembrane helix</keyword>
<dbReference type="AlphaFoldDB" id="A0A210RY60"/>
<sequence length="158" mass="17202">MGARVIRHPSQGFTLVEALVAMAIFTIGFSGLYFFFGASQQVIADSEKRMYINLMADRIVETISAQAMRPSTDPLNPFVNASQYSGSLNNCSSYNTGDDRREWCDDLNANIGAFNAASGQEIRQVDVTNDGTGLIVNVSLVTGGGSVSAYFTRKLRKR</sequence>
<dbReference type="OrthoDB" id="9131389at2"/>
<proteinExistence type="predicted"/>
<evidence type="ECO:0008006" key="4">
    <source>
        <dbReference type="Google" id="ProtNLM"/>
    </source>
</evidence>
<keyword evidence="1" id="KW-0472">Membrane</keyword>
<gene>
    <name evidence="2" type="ORF">B6A14_09050</name>
</gene>
<reference evidence="2 3" key="1">
    <citation type="submission" date="2017-03" db="EMBL/GenBank/DDBJ databases">
        <title>New species Polynucleobacter sp. MWH-EgelM1-30-B4.</title>
        <authorList>
            <person name="Hahn M.W."/>
        </authorList>
    </citation>
    <scope>NUCLEOTIDE SEQUENCE [LARGE SCALE GENOMIC DNA]</scope>
    <source>
        <strain evidence="2 3">MWH-EgelM1-30-B4</strain>
    </source>
</reference>
<dbReference type="NCBIfam" id="TIGR02532">
    <property type="entry name" value="IV_pilin_GFxxxE"/>
    <property type="match status" value="1"/>
</dbReference>
<evidence type="ECO:0000313" key="3">
    <source>
        <dbReference type="Proteomes" id="UP000196880"/>
    </source>
</evidence>
<feature type="transmembrane region" description="Helical" evidence="1">
    <location>
        <begin position="12"/>
        <end position="36"/>
    </location>
</feature>
<keyword evidence="3" id="KW-1185">Reference proteome</keyword>
<dbReference type="Proteomes" id="UP000196880">
    <property type="component" value="Unassembled WGS sequence"/>
</dbReference>
<organism evidence="2 3">
    <name type="scientific">Polynucleobacter hirudinilacicola</name>
    <dbReference type="NCBI Taxonomy" id="1743166"/>
    <lineage>
        <taxon>Bacteria</taxon>
        <taxon>Pseudomonadati</taxon>
        <taxon>Pseudomonadota</taxon>
        <taxon>Betaproteobacteria</taxon>
        <taxon>Burkholderiales</taxon>
        <taxon>Burkholderiaceae</taxon>
        <taxon>Polynucleobacter</taxon>
    </lineage>
</organism>